<keyword evidence="3" id="KW-1185">Reference proteome</keyword>
<sequence>MDIFEFSIQMEHDAEELYRTLASKTQQPGIKKIFTMLADDEVKHAKAVEVLQKKQDPSAEKGSMEEVQTIFASIKNEVVDDILSKDLLSELRRARDIEKKGKEFYQEQFSKLDTEAGRKLFKSLSRQEEYHYMTVDNLIDLVERPQWWVENAEFTPMGDDYY</sequence>
<dbReference type="KEGG" id="ock:EXM22_15890"/>
<feature type="domain" description="Rubrerythrin diiron-binding" evidence="1">
    <location>
        <begin position="2"/>
        <end position="138"/>
    </location>
</feature>
<accession>A0A5C1QS45</accession>
<dbReference type="GO" id="GO:0046872">
    <property type="term" value="F:metal ion binding"/>
    <property type="evidence" value="ECO:0007669"/>
    <property type="project" value="InterPro"/>
</dbReference>
<dbReference type="PANTHER" id="PTHR33531">
    <property type="entry name" value="RUBRERYTHRIN SUBFAMILY"/>
    <property type="match status" value="1"/>
</dbReference>
<proteinExistence type="predicted"/>
<dbReference type="CDD" id="cd01045">
    <property type="entry name" value="Ferritin_like_AB"/>
    <property type="match status" value="1"/>
</dbReference>
<dbReference type="EMBL" id="CP036150">
    <property type="protein sequence ID" value="QEN09386.1"/>
    <property type="molecule type" value="Genomic_DNA"/>
</dbReference>
<dbReference type="Proteomes" id="UP000324209">
    <property type="component" value="Chromosome"/>
</dbReference>
<dbReference type="InterPro" id="IPR003251">
    <property type="entry name" value="Rr_diiron-bd_dom"/>
</dbReference>
<dbReference type="InterPro" id="IPR009078">
    <property type="entry name" value="Ferritin-like_SF"/>
</dbReference>
<dbReference type="Gene3D" id="1.20.1260.10">
    <property type="match status" value="1"/>
</dbReference>
<dbReference type="SUPFAM" id="SSF47240">
    <property type="entry name" value="Ferritin-like"/>
    <property type="match status" value="1"/>
</dbReference>
<reference evidence="2 3" key="1">
    <citation type="submission" date="2019-02" db="EMBL/GenBank/DDBJ databases">
        <title>Complete Genome Sequence and Methylome Analysis of free living Spirochaetas.</title>
        <authorList>
            <person name="Fomenkov A."/>
            <person name="Dubinina G."/>
            <person name="Leshcheva N."/>
            <person name="Mikheeva N."/>
            <person name="Grabovich M."/>
            <person name="Vincze T."/>
            <person name="Roberts R.J."/>
        </authorList>
    </citation>
    <scope>NUCLEOTIDE SEQUENCE [LARGE SCALE GENOMIC DNA]</scope>
    <source>
        <strain evidence="2 3">K2</strain>
    </source>
</reference>
<protein>
    <recommendedName>
        <fullName evidence="1">Rubrerythrin diiron-binding domain-containing protein</fullName>
    </recommendedName>
</protein>
<organism evidence="2 3">
    <name type="scientific">Oceanispirochaeta crateris</name>
    <dbReference type="NCBI Taxonomy" id="2518645"/>
    <lineage>
        <taxon>Bacteria</taxon>
        <taxon>Pseudomonadati</taxon>
        <taxon>Spirochaetota</taxon>
        <taxon>Spirochaetia</taxon>
        <taxon>Spirochaetales</taxon>
        <taxon>Spirochaetaceae</taxon>
        <taxon>Oceanispirochaeta</taxon>
    </lineage>
</organism>
<evidence type="ECO:0000313" key="3">
    <source>
        <dbReference type="Proteomes" id="UP000324209"/>
    </source>
</evidence>
<dbReference type="PANTHER" id="PTHR33531:SF7">
    <property type="entry name" value="HYPOTHETICAL MEMBRANE PROTEIN, CONSERVED"/>
    <property type="match status" value="1"/>
</dbReference>
<dbReference type="OrthoDB" id="9792569at2"/>
<gene>
    <name evidence="2" type="ORF">EXM22_15890</name>
</gene>
<dbReference type="InterPro" id="IPR012347">
    <property type="entry name" value="Ferritin-like"/>
</dbReference>
<dbReference type="GO" id="GO:0016491">
    <property type="term" value="F:oxidoreductase activity"/>
    <property type="evidence" value="ECO:0007669"/>
    <property type="project" value="InterPro"/>
</dbReference>
<dbReference type="RefSeq" id="WP_149487461.1">
    <property type="nucleotide sequence ID" value="NZ_CP036150.1"/>
</dbReference>
<name>A0A5C1QS45_9SPIO</name>
<evidence type="ECO:0000259" key="1">
    <source>
        <dbReference type="Pfam" id="PF02915"/>
    </source>
</evidence>
<evidence type="ECO:0000313" key="2">
    <source>
        <dbReference type="EMBL" id="QEN09386.1"/>
    </source>
</evidence>
<dbReference type="AlphaFoldDB" id="A0A5C1QS45"/>
<dbReference type="Pfam" id="PF02915">
    <property type="entry name" value="Rubrerythrin"/>
    <property type="match status" value="1"/>
</dbReference>